<feature type="compositionally biased region" description="Pro residues" evidence="5">
    <location>
        <begin position="1"/>
        <end position="20"/>
    </location>
</feature>
<dbReference type="KEGG" id="abas:ACPOL_2127"/>
<name>A0A2Z5FX78_9BACT</name>
<evidence type="ECO:0000256" key="2">
    <source>
        <dbReference type="ARBA" id="ARBA00022692"/>
    </source>
</evidence>
<evidence type="ECO:0000256" key="4">
    <source>
        <dbReference type="ARBA" id="ARBA00023136"/>
    </source>
</evidence>
<evidence type="ECO:0000313" key="7">
    <source>
        <dbReference type="EMBL" id="AXC11451.1"/>
    </source>
</evidence>
<dbReference type="EMBL" id="CP030840">
    <property type="protein sequence ID" value="AXC11451.1"/>
    <property type="molecule type" value="Genomic_DNA"/>
</dbReference>
<keyword evidence="4 6" id="KW-0472">Membrane</keyword>
<evidence type="ECO:0000256" key="1">
    <source>
        <dbReference type="ARBA" id="ARBA00004167"/>
    </source>
</evidence>
<evidence type="ECO:0000256" key="3">
    <source>
        <dbReference type="ARBA" id="ARBA00022989"/>
    </source>
</evidence>
<organism evidence="7 8">
    <name type="scientific">Acidisarcina polymorpha</name>
    <dbReference type="NCBI Taxonomy" id="2211140"/>
    <lineage>
        <taxon>Bacteria</taxon>
        <taxon>Pseudomonadati</taxon>
        <taxon>Acidobacteriota</taxon>
        <taxon>Terriglobia</taxon>
        <taxon>Terriglobales</taxon>
        <taxon>Acidobacteriaceae</taxon>
        <taxon>Acidisarcina</taxon>
    </lineage>
</organism>
<feature type="transmembrane region" description="Helical" evidence="6">
    <location>
        <begin position="56"/>
        <end position="73"/>
    </location>
</feature>
<dbReference type="AlphaFoldDB" id="A0A2Z5FX78"/>
<feature type="region of interest" description="Disordered" evidence="5">
    <location>
        <begin position="139"/>
        <end position="237"/>
    </location>
</feature>
<proteinExistence type="predicted"/>
<dbReference type="PANTHER" id="PTHR33446">
    <property type="entry name" value="PROTEIN TONB-RELATED"/>
    <property type="match status" value="1"/>
</dbReference>
<dbReference type="Pfam" id="PF13103">
    <property type="entry name" value="TonB_2"/>
    <property type="match status" value="1"/>
</dbReference>
<keyword evidence="8" id="KW-1185">Reference proteome</keyword>
<feature type="compositionally biased region" description="Low complexity" evidence="5">
    <location>
        <begin position="204"/>
        <end position="213"/>
    </location>
</feature>
<dbReference type="Proteomes" id="UP000253606">
    <property type="component" value="Chromosome"/>
</dbReference>
<feature type="region of interest" description="Disordered" evidence="5">
    <location>
        <begin position="1"/>
        <end position="22"/>
    </location>
</feature>
<protein>
    <submittedName>
        <fullName evidence="7">Ferric siderophore transport system, periplasmic binding protein TonB</fullName>
    </submittedName>
</protein>
<dbReference type="RefSeq" id="WP_114206905.1">
    <property type="nucleotide sequence ID" value="NZ_CP030840.1"/>
</dbReference>
<keyword evidence="3 6" id="KW-1133">Transmembrane helix</keyword>
<evidence type="ECO:0000313" key="8">
    <source>
        <dbReference type="Proteomes" id="UP000253606"/>
    </source>
</evidence>
<dbReference type="NCBIfam" id="TIGR01352">
    <property type="entry name" value="tonB_Cterm"/>
    <property type="match status" value="1"/>
</dbReference>
<dbReference type="Gene3D" id="3.30.1150.10">
    <property type="match status" value="1"/>
</dbReference>
<accession>A0A2Z5FX78</accession>
<keyword evidence="2 6" id="KW-0812">Transmembrane</keyword>
<gene>
    <name evidence="7" type="ORF">ACPOL_2127</name>
</gene>
<evidence type="ECO:0000256" key="5">
    <source>
        <dbReference type="SAM" id="MobiDB-lite"/>
    </source>
</evidence>
<dbReference type="GO" id="GO:0016020">
    <property type="term" value="C:membrane"/>
    <property type="evidence" value="ECO:0007669"/>
    <property type="project" value="UniProtKB-SubCell"/>
</dbReference>
<sequence length="349" mass="38795">MPTTEVPPSPPSPSTPPPDLPFRRRRARYEELEPEELFHVIDDLEGSKNRGRIREFIWISIIAHMLVFWYLAYGPRYFQHVRVVNPSDILKQREKEITSVELSDALKHLKSKDLKSAPEPKKPTIDRKTLDQLRAQRKLEQAPAPQRQPPPPPQVAQEQPKIQPPQPQPLPPDQQSQLESPKPTPAPAPTTPSFNTGPSTPGEAIRQAARAAASGPPVFGGDSGASAPNAQPGSAGGAEILSDTMGVDFGPYMKRIIYDTERAWWPIIPEVARPPLNKQGRVLVRFKIMKDGSVKEMQLEGPSGDVSLDRAAWGGILGAAPFPQLPKDFKGPYLELRFYFLYNIKPGKE</sequence>
<reference evidence="7 8" key="1">
    <citation type="journal article" date="2018" name="Front. Microbiol.">
        <title>Hydrolytic Capabilities as a Key to Environmental Success: Chitinolytic and Cellulolytic Acidobacteria From Acidic Sub-arctic Soils and Boreal Peatlands.</title>
        <authorList>
            <person name="Belova S.E."/>
            <person name="Ravin N.V."/>
            <person name="Pankratov T.A."/>
            <person name="Rakitin A.L."/>
            <person name="Ivanova A.A."/>
            <person name="Beletsky A.V."/>
            <person name="Mardanov A.V."/>
            <person name="Sinninghe Damste J.S."/>
            <person name="Dedysh S.N."/>
        </authorList>
    </citation>
    <scope>NUCLEOTIDE SEQUENCE [LARGE SCALE GENOMIC DNA]</scope>
    <source>
        <strain evidence="7 8">SBC82</strain>
    </source>
</reference>
<evidence type="ECO:0000256" key="6">
    <source>
        <dbReference type="SAM" id="Phobius"/>
    </source>
</evidence>
<dbReference type="InterPro" id="IPR051045">
    <property type="entry name" value="TonB-dependent_transducer"/>
</dbReference>
<comment type="subcellular location">
    <subcellularLocation>
        <location evidence="1">Membrane</location>
        <topology evidence="1">Single-pass membrane protein</topology>
    </subcellularLocation>
</comment>
<dbReference type="InterPro" id="IPR006260">
    <property type="entry name" value="TonB/TolA_C"/>
</dbReference>
<dbReference type="SUPFAM" id="SSF74653">
    <property type="entry name" value="TolA/TonB C-terminal domain"/>
    <property type="match status" value="1"/>
</dbReference>
<feature type="compositionally biased region" description="Pro residues" evidence="5">
    <location>
        <begin position="162"/>
        <end position="172"/>
    </location>
</feature>
<dbReference type="OrthoDB" id="120429at2"/>